<feature type="domain" description="O-antigen ligase-related" evidence="6">
    <location>
        <begin position="183"/>
        <end position="335"/>
    </location>
</feature>
<evidence type="ECO:0000256" key="2">
    <source>
        <dbReference type="ARBA" id="ARBA00022692"/>
    </source>
</evidence>
<dbReference type="InterPro" id="IPR051533">
    <property type="entry name" value="WaaL-like"/>
</dbReference>
<dbReference type="RefSeq" id="WP_149298270.1">
    <property type="nucleotide sequence ID" value="NZ_VTWH01000001.1"/>
</dbReference>
<comment type="subcellular location">
    <subcellularLocation>
        <location evidence="1">Membrane</location>
        <topology evidence="1">Multi-pass membrane protein</topology>
    </subcellularLocation>
</comment>
<feature type="transmembrane region" description="Helical" evidence="5">
    <location>
        <begin position="379"/>
        <end position="397"/>
    </location>
</feature>
<feature type="transmembrane region" description="Helical" evidence="5">
    <location>
        <begin position="148"/>
        <end position="165"/>
    </location>
</feature>
<dbReference type="InterPro" id="IPR007016">
    <property type="entry name" value="O-antigen_ligase-rel_domated"/>
</dbReference>
<keyword evidence="8" id="KW-1185">Reference proteome</keyword>
<feature type="transmembrane region" description="Helical" evidence="5">
    <location>
        <begin position="57"/>
        <end position="77"/>
    </location>
</feature>
<keyword evidence="4 5" id="KW-0472">Membrane</keyword>
<gene>
    <name evidence="7" type="ORF">FPY71_05280</name>
</gene>
<evidence type="ECO:0000256" key="1">
    <source>
        <dbReference type="ARBA" id="ARBA00004141"/>
    </source>
</evidence>
<dbReference type="GO" id="GO:0016020">
    <property type="term" value="C:membrane"/>
    <property type="evidence" value="ECO:0007669"/>
    <property type="project" value="UniProtKB-SubCell"/>
</dbReference>
<evidence type="ECO:0000313" key="8">
    <source>
        <dbReference type="Proteomes" id="UP000324738"/>
    </source>
</evidence>
<sequence>MTRSRFFFLRRRLDALALVLAMAAISVLVSAGKVLFGALAVSGLVLAVIRPKSWNSAPKVFSLLLAAYCIWSIGLSLLRGEGLDGNRLLSYAAIELAVVFLPLGLFFIRKPLDAMILGARIGVVALLLATVTEFWLTGERIGLGRNPAILGFMVAAAGLIARLPMDKPVRFLPNGRWWLYVSLVPALLTQTRAAWGVYPAMAVLDMVELGRSALRRRDKNSLAVMAIAGVVAAVVLLPFVSTIVERGQSGMVEIHRYETTGVATGSVDVRLAMWDSALQVLAQTPAIGVGHVNKMAIVSENAGVNKAEVGKYTHLHNLVVDEALNSGLIGLSLLLLVFGCFIVSVFVQSRNVLLRETAVVFVFLVFSYGSFHGVLLNEWMIILVFGFMSVTLTDLARRRRALAIRQRL</sequence>
<dbReference type="EMBL" id="VTWH01000001">
    <property type="protein sequence ID" value="KAA0972501.1"/>
    <property type="molecule type" value="Genomic_DNA"/>
</dbReference>
<comment type="caution">
    <text evidence="7">The sequence shown here is derived from an EMBL/GenBank/DDBJ whole genome shotgun (WGS) entry which is preliminary data.</text>
</comment>
<reference evidence="7 8" key="1">
    <citation type="submission" date="2019-08" db="EMBL/GenBank/DDBJ databases">
        <title>Aureimonas fodiniaquatilis sp. nov., isolated from a coal mine wastewater.</title>
        <authorList>
            <person name="Kim W."/>
        </authorList>
    </citation>
    <scope>NUCLEOTIDE SEQUENCE [LARGE SCALE GENOMIC DNA]</scope>
    <source>
        <strain evidence="7 8">CAU 1482</strain>
    </source>
</reference>
<evidence type="ECO:0000256" key="5">
    <source>
        <dbReference type="SAM" id="Phobius"/>
    </source>
</evidence>
<feature type="transmembrane region" description="Helical" evidence="5">
    <location>
        <begin position="222"/>
        <end position="244"/>
    </location>
</feature>
<dbReference type="Proteomes" id="UP000324738">
    <property type="component" value="Unassembled WGS sequence"/>
</dbReference>
<evidence type="ECO:0000259" key="6">
    <source>
        <dbReference type="Pfam" id="PF04932"/>
    </source>
</evidence>
<dbReference type="Pfam" id="PF04932">
    <property type="entry name" value="Wzy_C"/>
    <property type="match status" value="1"/>
</dbReference>
<feature type="transmembrane region" description="Helical" evidence="5">
    <location>
        <begin position="327"/>
        <end position="346"/>
    </location>
</feature>
<organism evidence="7 8">
    <name type="scientific">Aureimonas fodinaquatilis</name>
    <dbReference type="NCBI Taxonomy" id="2565783"/>
    <lineage>
        <taxon>Bacteria</taxon>
        <taxon>Pseudomonadati</taxon>
        <taxon>Pseudomonadota</taxon>
        <taxon>Alphaproteobacteria</taxon>
        <taxon>Hyphomicrobiales</taxon>
        <taxon>Aurantimonadaceae</taxon>
        <taxon>Aureimonas</taxon>
    </lineage>
</organism>
<proteinExistence type="predicted"/>
<accession>A0A5B0E3I6</accession>
<feature type="transmembrane region" description="Helical" evidence="5">
    <location>
        <begin position="353"/>
        <end position="373"/>
    </location>
</feature>
<evidence type="ECO:0000256" key="3">
    <source>
        <dbReference type="ARBA" id="ARBA00022989"/>
    </source>
</evidence>
<dbReference type="PANTHER" id="PTHR37422">
    <property type="entry name" value="TEICHURONIC ACID BIOSYNTHESIS PROTEIN TUAE"/>
    <property type="match status" value="1"/>
</dbReference>
<name>A0A5B0E3I6_9HYPH</name>
<evidence type="ECO:0000313" key="7">
    <source>
        <dbReference type="EMBL" id="KAA0972501.1"/>
    </source>
</evidence>
<dbReference type="AlphaFoldDB" id="A0A5B0E3I6"/>
<keyword evidence="2 5" id="KW-0812">Transmembrane</keyword>
<dbReference type="PANTHER" id="PTHR37422:SF13">
    <property type="entry name" value="LIPOPOLYSACCHARIDE BIOSYNTHESIS PROTEIN PA4999-RELATED"/>
    <property type="match status" value="1"/>
</dbReference>
<dbReference type="OrthoDB" id="7903763at2"/>
<feature type="transmembrane region" description="Helical" evidence="5">
    <location>
        <begin position="114"/>
        <end position="136"/>
    </location>
</feature>
<protein>
    <recommendedName>
        <fullName evidence="6">O-antigen ligase-related domain-containing protein</fullName>
    </recommendedName>
</protein>
<evidence type="ECO:0000256" key="4">
    <source>
        <dbReference type="ARBA" id="ARBA00023136"/>
    </source>
</evidence>
<feature type="transmembrane region" description="Helical" evidence="5">
    <location>
        <begin position="89"/>
        <end position="108"/>
    </location>
</feature>
<keyword evidence="3 5" id="KW-1133">Transmembrane helix</keyword>